<evidence type="ECO:0000313" key="1">
    <source>
        <dbReference type="EMBL" id="KAK3851813.1"/>
    </source>
</evidence>
<sequence length="181" mass="20125">MFILHYLYCHTELVMRQEKKFKGVQGHQSHRRKHSISFPPLYLPHRDTLPTNLTVPSPYLPNSATLPTNLKVPLAYLPNSATLPTNLTVPSSYLPNSATLPTNLKVPSPYLPHSATLLPTNCAFLPIRSDISPSTLTVRLFLPVSQGLPPYSPYTQCLYSLPTVPSYLPIVPNSCQPTSLH</sequence>
<protein>
    <submittedName>
        <fullName evidence="1">Uncharacterized protein</fullName>
    </submittedName>
</protein>
<accession>A0AAE1BJY2</accession>
<name>A0AAE1BJY2_PETCI</name>
<keyword evidence="2" id="KW-1185">Reference proteome</keyword>
<evidence type="ECO:0000313" key="2">
    <source>
        <dbReference type="Proteomes" id="UP001286313"/>
    </source>
</evidence>
<comment type="caution">
    <text evidence="1">The sequence shown here is derived from an EMBL/GenBank/DDBJ whole genome shotgun (WGS) entry which is preliminary data.</text>
</comment>
<proteinExistence type="predicted"/>
<dbReference type="AlphaFoldDB" id="A0AAE1BJY2"/>
<reference evidence="1" key="1">
    <citation type="submission" date="2023-10" db="EMBL/GenBank/DDBJ databases">
        <title>Genome assemblies of two species of porcelain crab, Petrolisthes cinctipes and Petrolisthes manimaculis (Anomura: Porcellanidae).</title>
        <authorList>
            <person name="Angst P."/>
        </authorList>
    </citation>
    <scope>NUCLEOTIDE SEQUENCE</scope>
    <source>
        <strain evidence="1">PB745_01</strain>
        <tissue evidence="1">Gill</tissue>
    </source>
</reference>
<organism evidence="1 2">
    <name type="scientific">Petrolisthes cinctipes</name>
    <name type="common">Flat porcelain crab</name>
    <dbReference type="NCBI Taxonomy" id="88211"/>
    <lineage>
        <taxon>Eukaryota</taxon>
        <taxon>Metazoa</taxon>
        <taxon>Ecdysozoa</taxon>
        <taxon>Arthropoda</taxon>
        <taxon>Crustacea</taxon>
        <taxon>Multicrustacea</taxon>
        <taxon>Malacostraca</taxon>
        <taxon>Eumalacostraca</taxon>
        <taxon>Eucarida</taxon>
        <taxon>Decapoda</taxon>
        <taxon>Pleocyemata</taxon>
        <taxon>Anomura</taxon>
        <taxon>Galatheoidea</taxon>
        <taxon>Porcellanidae</taxon>
        <taxon>Petrolisthes</taxon>
    </lineage>
</organism>
<dbReference type="Proteomes" id="UP001286313">
    <property type="component" value="Unassembled WGS sequence"/>
</dbReference>
<dbReference type="EMBL" id="JAWQEG010007716">
    <property type="protein sequence ID" value="KAK3851813.1"/>
    <property type="molecule type" value="Genomic_DNA"/>
</dbReference>
<gene>
    <name evidence="1" type="ORF">Pcinc_041564</name>
</gene>